<keyword evidence="4 5" id="KW-0687">Ribonucleoprotein</keyword>
<dbReference type="STRING" id="857293.CAAU_0980"/>
<dbReference type="InterPro" id="IPR020930">
    <property type="entry name" value="Ribosomal_uL5_bac-type"/>
</dbReference>
<dbReference type="InterPro" id="IPR020056">
    <property type="entry name" value="Rbsml_bL25/Gln-tRNA_synth_N"/>
</dbReference>
<dbReference type="GO" id="GO:0003735">
    <property type="term" value="F:structural constituent of ribosome"/>
    <property type="evidence" value="ECO:0007669"/>
    <property type="project" value="InterPro"/>
</dbReference>
<dbReference type="InterPro" id="IPR029751">
    <property type="entry name" value="Ribosomal_L25_dom"/>
</dbReference>
<keyword evidence="2 5" id="KW-0694">RNA-binding</keyword>
<dbReference type="RefSeq" id="WP_008908338.1">
    <property type="nucleotide sequence ID" value="NZ_CAKP01000047.1"/>
</dbReference>
<dbReference type="AlphaFoldDB" id="I7K677"/>
<evidence type="ECO:0000259" key="7">
    <source>
        <dbReference type="Pfam" id="PF14693"/>
    </source>
</evidence>
<dbReference type="CDD" id="cd00495">
    <property type="entry name" value="Ribosomal_L25_TL5_CTC"/>
    <property type="match status" value="1"/>
</dbReference>
<dbReference type="InterPro" id="IPR001021">
    <property type="entry name" value="Ribosomal_bL25_long"/>
</dbReference>
<dbReference type="GO" id="GO:0008097">
    <property type="term" value="F:5S rRNA binding"/>
    <property type="evidence" value="ECO:0007669"/>
    <property type="project" value="InterPro"/>
</dbReference>
<dbReference type="Pfam" id="PF01386">
    <property type="entry name" value="Ribosomal_L25p"/>
    <property type="match status" value="1"/>
</dbReference>
<dbReference type="GO" id="GO:0022625">
    <property type="term" value="C:cytosolic large ribosomal subunit"/>
    <property type="evidence" value="ECO:0007669"/>
    <property type="project" value="TreeGrafter"/>
</dbReference>
<dbReference type="InterPro" id="IPR037121">
    <property type="entry name" value="Ribosomal_bL25_C"/>
</dbReference>
<comment type="subunit">
    <text evidence="5">Part of the 50S ribosomal subunit; part of the 5S rRNA/L5/L18/L25 subcomplex. Contacts the 5S rRNA. Binds to the 5S rRNA independently of L5 and L18.</text>
</comment>
<dbReference type="InterPro" id="IPR020057">
    <property type="entry name" value="Ribosomal_bL25_b-dom"/>
</dbReference>
<evidence type="ECO:0000256" key="4">
    <source>
        <dbReference type="ARBA" id="ARBA00023274"/>
    </source>
</evidence>
<dbReference type="Pfam" id="PF14693">
    <property type="entry name" value="Ribosomal_TL5_C"/>
    <property type="match status" value="1"/>
</dbReference>
<evidence type="ECO:0000256" key="1">
    <source>
        <dbReference type="ARBA" id="ARBA00022730"/>
    </source>
</evidence>
<accession>I7K677</accession>
<evidence type="ECO:0000259" key="6">
    <source>
        <dbReference type="Pfam" id="PF01386"/>
    </source>
</evidence>
<organism evidence="8 9">
    <name type="scientific">Caloramator australicus RC3</name>
    <dbReference type="NCBI Taxonomy" id="857293"/>
    <lineage>
        <taxon>Bacteria</taxon>
        <taxon>Bacillati</taxon>
        <taxon>Bacillota</taxon>
        <taxon>Clostridia</taxon>
        <taxon>Eubacteriales</taxon>
        <taxon>Clostridiaceae</taxon>
        <taxon>Caloramator</taxon>
    </lineage>
</organism>
<dbReference type="GO" id="GO:0006412">
    <property type="term" value="P:translation"/>
    <property type="evidence" value="ECO:0007669"/>
    <property type="project" value="UniProtKB-UniRule"/>
</dbReference>
<evidence type="ECO:0000313" key="8">
    <source>
        <dbReference type="EMBL" id="CCJ33064.1"/>
    </source>
</evidence>
<evidence type="ECO:0000313" key="9">
    <source>
        <dbReference type="Proteomes" id="UP000007652"/>
    </source>
</evidence>
<protein>
    <recommendedName>
        <fullName evidence="5">Large ribosomal subunit protein bL25</fullName>
    </recommendedName>
    <alternativeName>
        <fullName evidence="5">General stress protein CTC</fullName>
    </alternativeName>
</protein>
<dbReference type="EMBL" id="CAKP01000047">
    <property type="protein sequence ID" value="CCJ33064.1"/>
    <property type="molecule type" value="Genomic_DNA"/>
</dbReference>
<dbReference type="PANTHER" id="PTHR33284">
    <property type="entry name" value="RIBOSOMAL PROTEIN L25/GLN-TRNA SYNTHETASE, ANTI-CODON-BINDING DOMAIN-CONTAINING PROTEIN"/>
    <property type="match status" value="1"/>
</dbReference>
<sequence>MNQVVALERIENPNSVRRFGFIPAILYGKGVSSPQKVKIAKKDVLKLLRHNSKNSKVYVDYKNNKYFCVIKDVQLDYLNKDILHLEFQAVHEDEVVKIELPVIFEGEEFLEAKGFILETYMSKIEVMGRLKDLPEVIKIDVKDKKLGDKITIEDLNLGEEIKILEDLDKVIAVVSNSETEDIAS</sequence>
<dbReference type="OrthoDB" id="9790002at2"/>
<proteinExistence type="inferred from homology"/>
<dbReference type="Gene3D" id="2.40.240.10">
    <property type="entry name" value="Ribosomal Protein L25, Chain P"/>
    <property type="match status" value="1"/>
</dbReference>
<evidence type="ECO:0000256" key="5">
    <source>
        <dbReference type="HAMAP-Rule" id="MF_01334"/>
    </source>
</evidence>
<feature type="domain" description="Large ribosomal subunit protein bL25 beta" evidence="7">
    <location>
        <begin position="96"/>
        <end position="176"/>
    </location>
</feature>
<dbReference type="HAMAP" id="MF_01334">
    <property type="entry name" value="Ribosomal_bL25_CTC"/>
    <property type="match status" value="1"/>
</dbReference>
<comment type="function">
    <text evidence="5">This is one of the proteins that binds to the 5S RNA in the ribosome where it forms part of the central protuberance.</text>
</comment>
<dbReference type="NCBIfam" id="TIGR00731">
    <property type="entry name" value="bL25_bact_ctc"/>
    <property type="match status" value="1"/>
</dbReference>
<keyword evidence="1 5" id="KW-0699">rRNA-binding</keyword>
<name>I7K677_9CLOT</name>
<reference evidence="8 9" key="1">
    <citation type="journal article" date="2011" name="J. Bacteriol.">
        <title>Draft genome sequence of Caloramator australicus strain RC3T, a thermoanaerobe from the Great Artesian Basin of Australia.</title>
        <authorList>
            <person name="Ogg C.D."/>
            <person name="Patel B.K.C."/>
        </authorList>
    </citation>
    <scope>NUCLEOTIDE SEQUENCE [LARGE SCALE GENOMIC DNA]</scope>
    <source>
        <strain evidence="8 9">RC3</strain>
    </source>
</reference>
<comment type="caution">
    <text evidence="8">The sequence shown here is derived from an EMBL/GenBank/DDBJ whole genome shotgun (WGS) entry which is preliminary data.</text>
</comment>
<evidence type="ECO:0000256" key="3">
    <source>
        <dbReference type="ARBA" id="ARBA00022980"/>
    </source>
</evidence>
<dbReference type="Proteomes" id="UP000007652">
    <property type="component" value="Unassembled WGS sequence"/>
</dbReference>
<evidence type="ECO:0000256" key="2">
    <source>
        <dbReference type="ARBA" id="ARBA00022884"/>
    </source>
</evidence>
<dbReference type="eggNOG" id="COG1825">
    <property type="taxonomic scope" value="Bacteria"/>
</dbReference>
<dbReference type="InterPro" id="IPR011035">
    <property type="entry name" value="Ribosomal_bL25/Gln-tRNA_synth"/>
</dbReference>
<dbReference type="PANTHER" id="PTHR33284:SF1">
    <property type="entry name" value="RIBOSOMAL PROTEIN L25_GLN-TRNA SYNTHETASE, ANTI-CODON-BINDING DOMAIN-CONTAINING PROTEIN"/>
    <property type="match status" value="1"/>
</dbReference>
<dbReference type="Gene3D" id="2.170.120.20">
    <property type="entry name" value="Ribosomal protein L25, beta domain"/>
    <property type="match status" value="1"/>
</dbReference>
<gene>
    <name evidence="5" type="primary">rplY</name>
    <name evidence="5" type="synonym">ctc</name>
    <name evidence="8" type="ORF">CAAU_0980</name>
</gene>
<keyword evidence="3 5" id="KW-0689">Ribosomal protein</keyword>
<dbReference type="SUPFAM" id="SSF50715">
    <property type="entry name" value="Ribosomal protein L25-like"/>
    <property type="match status" value="1"/>
</dbReference>
<keyword evidence="9" id="KW-1185">Reference proteome</keyword>
<feature type="domain" description="Large ribosomal subunit protein bL25 L25" evidence="6">
    <location>
        <begin position="12"/>
        <end position="87"/>
    </location>
</feature>
<comment type="similarity">
    <text evidence="5">Belongs to the bacterial ribosomal protein bL25 family. CTC subfamily.</text>
</comment>